<keyword evidence="3" id="KW-1185">Reference proteome</keyword>
<dbReference type="EMBL" id="FQUP01000001">
    <property type="protein sequence ID" value="SHE68935.1"/>
    <property type="molecule type" value="Genomic_DNA"/>
</dbReference>
<keyword evidence="1" id="KW-0472">Membrane</keyword>
<gene>
    <name evidence="2" type="ORF">SAMN02745157_0717</name>
</gene>
<keyword evidence="1" id="KW-1133">Transmembrane helix</keyword>
<dbReference type="Proteomes" id="UP000184485">
    <property type="component" value="Unassembled WGS sequence"/>
</dbReference>
<accession>A0A1M4VJ86</accession>
<sequence>MTPEWIVTALVAPAAVAMAAAIRLLWTRLNEVQDKRIAEQREALTIMKASTDAAVAVADGQEAVTRGLDALRAAIERKGAR</sequence>
<dbReference type="RefSeq" id="WP_073051395.1">
    <property type="nucleotide sequence ID" value="NZ_FQUP01000001.1"/>
</dbReference>
<dbReference type="STRING" id="1122133.SAMN02745157_0717"/>
<feature type="transmembrane region" description="Helical" evidence="1">
    <location>
        <begin position="6"/>
        <end position="26"/>
    </location>
</feature>
<proteinExistence type="predicted"/>
<evidence type="ECO:0000313" key="3">
    <source>
        <dbReference type="Proteomes" id="UP000184485"/>
    </source>
</evidence>
<organism evidence="2 3">
    <name type="scientific">Kaistia soli DSM 19436</name>
    <dbReference type="NCBI Taxonomy" id="1122133"/>
    <lineage>
        <taxon>Bacteria</taxon>
        <taxon>Pseudomonadati</taxon>
        <taxon>Pseudomonadota</taxon>
        <taxon>Alphaproteobacteria</taxon>
        <taxon>Hyphomicrobiales</taxon>
        <taxon>Kaistiaceae</taxon>
        <taxon>Kaistia</taxon>
    </lineage>
</organism>
<evidence type="ECO:0000313" key="2">
    <source>
        <dbReference type="EMBL" id="SHE68935.1"/>
    </source>
</evidence>
<keyword evidence="1" id="KW-0812">Transmembrane</keyword>
<name>A0A1M4VJ86_9HYPH</name>
<evidence type="ECO:0000256" key="1">
    <source>
        <dbReference type="SAM" id="Phobius"/>
    </source>
</evidence>
<dbReference type="AlphaFoldDB" id="A0A1M4VJ86"/>
<reference evidence="2 3" key="1">
    <citation type="submission" date="2016-11" db="EMBL/GenBank/DDBJ databases">
        <authorList>
            <person name="Jaros S."/>
            <person name="Januszkiewicz K."/>
            <person name="Wedrychowicz H."/>
        </authorList>
    </citation>
    <scope>NUCLEOTIDE SEQUENCE [LARGE SCALE GENOMIC DNA]</scope>
    <source>
        <strain evidence="2 3">DSM 19436</strain>
    </source>
</reference>
<protein>
    <submittedName>
        <fullName evidence="2">Uncharacterized protein</fullName>
    </submittedName>
</protein>